<accession>A0ABN7M3L5</accession>
<dbReference type="InterPro" id="IPR055170">
    <property type="entry name" value="GFO_IDH_MocA-like_dom"/>
</dbReference>
<comment type="caution">
    <text evidence="7">The sequence shown here is derived from an EMBL/GenBank/DDBJ whole genome shotgun (WGS) entry which is preliminary data.</text>
</comment>
<dbReference type="InterPro" id="IPR013154">
    <property type="entry name" value="ADH-like_N"/>
</dbReference>
<protein>
    <submittedName>
        <fullName evidence="7">Oxidoreductase</fullName>
    </submittedName>
</protein>
<keyword evidence="8" id="KW-1185">Reference proteome</keyword>
<dbReference type="Gene3D" id="3.90.180.10">
    <property type="entry name" value="Medium-chain alcohol dehydrogenases, catalytic domain"/>
    <property type="match status" value="2"/>
</dbReference>
<organism evidence="7 8">
    <name type="scientific">Nitrospira defluvii</name>
    <dbReference type="NCBI Taxonomy" id="330214"/>
    <lineage>
        <taxon>Bacteria</taxon>
        <taxon>Pseudomonadati</taxon>
        <taxon>Nitrospirota</taxon>
        <taxon>Nitrospiria</taxon>
        <taxon>Nitrospirales</taxon>
        <taxon>Nitrospiraceae</taxon>
        <taxon>Nitrospira</taxon>
    </lineage>
</organism>
<dbReference type="InterPro" id="IPR000683">
    <property type="entry name" value="Gfo/Idh/MocA-like_OxRdtase_N"/>
</dbReference>
<sequence>MKQILQHNRSATIQVADVPPPALRGSGLLVLNQASLISPGTEKSTVHSAQQSLMSRAMERPEKVKKVLASIQKDGLTQTLSRVFDKLDAPVALGYSCAGTVVEVAQDAGGFTIGDRVACAGQNYASHAEMVYVPKHLCVKIPDAVDFEDASFVTLGAIALQGIRQAEPRLGDRIAVIGLGLLGQLTVQLLKASGCRVLGTDLDPSKLELTRQFGADLAVESGSLLDASATFSDGHGVDAVIITASTTDNGPIEMAGAIARKKGRVVVVGAVGMNVPREPYYKKELDLRLSMSYGPGRYDSRYEEQGQDYPFAYVRWTEQRNMQAFLELVADRKVLLKPLITHRFPIEQAESAYSLMMEGKAPYIAMVITYPSDRARSLPRTIAVGKGQAGRAVTMGIIGAGNHVKDMLLPPLQALNRVAIRGICTASGISAKTLAGKIDAAFCTSDAQSILDDQAINCVLIGTRHDSHASLVVRSLLADKHVFVEKPLCLTEDELQEIRATYEKKSVDGVRLMVGFNRRFSPHAKEARNFFASRTNPLVMLYRVNAGRIPPDHWVQDPHVGGGRIVGEVCHFVDYMLSLCGALPTSVCAGRVGRHSSGLTDDQCSVTLTFSDGSIGTIVYTAEGNSALPKERFEAHADGTSLVMDDFMETSLYEGSHRRNFKTPKRDKGFTEEMTRLIQSIEQGGPAVIPFEQIEAVTRACLLAVRSLQTGATYHL</sequence>
<dbReference type="SUPFAM" id="SSF55347">
    <property type="entry name" value="Glyceraldehyde-3-phosphate dehydrogenase-like, C-terminal domain"/>
    <property type="match status" value="1"/>
</dbReference>
<evidence type="ECO:0000313" key="8">
    <source>
        <dbReference type="Proteomes" id="UP000675880"/>
    </source>
</evidence>
<comment type="similarity">
    <text evidence="2">Belongs to the zinc-containing alcohol dehydrogenase family.</text>
</comment>
<gene>
    <name evidence="7" type="ORF">NSPZN2_40484</name>
</gene>
<evidence type="ECO:0000256" key="4">
    <source>
        <dbReference type="ARBA" id="ARBA00022833"/>
    </source>
</evidence>
<evidence type="ECO:0000256" key="3">
    <source>
        <dbReference type="ARBA" id="ARBA00022723"/>
    </source>
</evidence>
<keyword evidence="5" id="KW-0560">Oxidoreductase</keyword>
<dbReference type="Pfam" id="PF01408">
    <property type="entry name" value="GFO_IDH_MocA"/>
    <property type="match status" value="1"/>
</dbReference>
<dbReference type="RefSeq" id="WP_213043289.1">
    <property type="nucleotide sequence ID" value="NZ_CAJNBJ010000017.1"/>
</dbReference>
<dbReference type="SUPFAM" id="SSF51735">
    <property type="entry name" value="NAD(P)-binding Rossmann-fold domains"/>
    <property type="match status" value="2"/>
</dbReference>
<evidence type="ECO:0000259" key="6">
    <source>
        <dbReference type="SMART" id="SM00829"/>
    </source>
</evidence>
<dbReference type="PANTHER" id="PTHR43350">
    <property type="entry name" value="NAD-DEPENDENT ALCOHOL DEHYDROGENASE"/>
    <property type="match status" value="1"/>
</dbReference>
<comment type="cofactor">
    <cofactor evidence="1">
        <name>Zn(2+)</name>
        <dbReference type="ChEBI" id="CHEBI:29105"/>
    </cofactor>
</comment>
<dbReference type="CDD" id="cd08255">
    <property type="entry name" value="2-desacetyl-2-hydroxyethyl_bacteriochlorophyllide_like"/>
    <property type="match status" value="1"/>
</dbReference>
<proteinExistence type="inferred from homology"/>
<dbReference type="Gene3D" id="3.30.360.10">
    <property type="entry name" value="Dihydrodipicolinate Reductase, domain 2"/>
    <property type="match status" value="1"/>
</dbReference>
<dbReference type="InterPro" id="IPR013149">
    <property type="entry name" value="ADH-like_C"/>
</dbReference>
<dbReference type="InterPro" id="IPR036291">
    <property type="entry name" value="NAD(P)-bd_dom_sf"/>
</dbReference>
<evidence type="ECO:0000256" key="2">
    <source>
        <dbReference type="ARBA" id="ARBA00008072"/>
    </source>
</evidence>
<dbReference type="InterPro" id="IPR020843">
    <property type="entry name" value="ER"/>
</dbReference>
<dbReference type="InterPro" id="IPR011032">
    <property type="entry name" value="GroES-like_sf"/>
</dbReference>
<dbReference type="EMBL" id="CAJNBJ010000017">
    <property type="protein sequence ID" value="CAE6775199.1"/>
    <property type="molecule type" value="Genomic_DNA"/>
</dbReference>
<dbReference type="SUPFAM" id="SSF50129">
    <property type="entry name" value="GroES-like"/>
    <property type="match status" value="1"/>
</dbReference>
<dbReference type="Pfam" id="PF00107">
    <property type="entry name" value="ADH_zinc_N"/>
    <property type="match status" value="1"/>
</dbReference>
<evidence type="ECO:0000313" key="7">
    <source>
        <dbReference type="EMBL" id="CAE6775199.1"/>
    </source>
</evidence>
<keyword evidence="4" id="KW-0862">Zinc</keyword>
<dbReference type="Proteomes" id="UP000675880">
    <property type="component" value="Unassembled WGS sequence"/>
</dbReference>
<evidence type="ECO:0000256" key="1">
    <source>
        <dbReference type="ARBA" id="ARBA00001947"/>
    </source>
</evidence>
<name>A0ABN7M3L5_9BACT</name>
<dbReference type="Gene3D" id="3.40.50.720">
    <property type="entry name" value="NAD(P)-binding Rossmann-like Domain"/>
    <property type="match status" value="2"/>
</dbReference>
<reference evidence="7 8" key="1">
    <citation type="submission" date="2021-02" db="EMBL/GenBank/DDBJ databases">
        <authorList>
            <person name="Han P."/>
        </authorList>
    </citation>
    <scope>NUCLEOTIDE SEQUENCE [LARGE SCALE GENOMIC DNA]</scope>
    <source>
        <strain evidence="7">Candidatus Nitrospira sp. ZN2</strain>
    </source>
</reference>
<keyword evidence="3" id="KW-0479">Metal-binding</keyword>
<dbReference type="PANTHER" id="PTHR43350:SF19">
    <property type="entry name" value="D-GULOSIDE 3-DEHYDROGENASE"/>
    <property type="match status" value="1"/>
</dbReference>
<feature type="domain" description="Enoyl reductase (ER)" evidence="6">
    <location>
        <begin position="40"/>
        <end position="361"/>
    </location>
</feature>
<evidence type="ECO:0000256" key="5">
    <source>
        <dbReference type="ARBA" id="ARBA00023002"/>
    </source>
</evidence>
<dbReference type="SMART" id="SM00829">
    <property type="entry name" value="PKS_ER"/>
    <property type="match status" value="1"/>
</dbReference>
<dbReference type="Pfam" id="PF08240">
    <property type="entry name" value="ADH_N"/>
    <property type="match status" value="1"/>
</dbReference>
<dbReference type="Pfam" id="PF22725">
    <property type="entry name" value="GFO_IDH_MocA_C3"/>
    <property type="match status" value="1"/>
</dbReference>